<dbReference type="AlphaFoldDB" id="A0A0D6R4L2"/>
<feature type="domain" description="Plastid lipid-associated protein/fibrillin conserved" evidence="4">
    <location>
        <begin position="160"/>
        <end position="190"/>
    </location>
</feature>
<accession>A0A0D6R4L2</accession>
<dbReference type="Pfam" id="PF04755">
    <property type="entry name" value="PAP_fibrillin"/>
    <property type="match status" value="1"/>
</dbReference>
<comment type="subcellular location">
    <subcellularLocation>
        <location evidence="1">Plastid</location>
    </subcellularLocation>
</comment>
<dbReference type="InterPro" id="IPR039633">
    <property type="entry name" value="PAP"/>
</dbReference>
<name>A0A0D6R4L2_ARACU</name>
<evidence type="ECO:0000256" key="2">
    <source>
        <dbReference type="ARBA" id="ARBA00022640"/>
    </source>
</evidence>
<evidence type="ECO:0000313" key="5">
    <source>
        <dbReference type="EMBL" id="JAG98777.1"/>
    </source>
</evidence>
<keyword evidence="3" id="KW-0809">Transit peptide</keyword>
<dbReference type="EMBL" id="GCKF01018782">
    <property type="protein sequence ID" value="JAG98777.1"/>
    <property type="molecule type" value="Transcribed_RNA"/>
</dbReference>
<evidence type="ECO:0000256" key="1">
    <source>
        <dbReference type="ARBA" id="ARBA00004474"/>
    </source>
</evidence>
<dbReference type="PANTHER" id="PTHR31906">
    <property type="entry name" value="PLASTID-LIPID-ASSOCIATED PROTEIN 4, CHLOROPLASTIC-RELATED"/>
    <property type="match status" value="1"/>
</dbReference>
<dbReference type="GO" id="GO:0009536">
    <property type="term" value="C:plastid"/>
    <property type="evidence" value="ECO:0007669"/>
    <property type="project" value="UniProtKB-SubCell"/>
</dbReference>
<proteinExistence type="predicted"/>
<reference evidence="5" key="1">
    <citation type="submission" date="2015-03" db="EMBL/GenBank/DDBJ databases">
        <title>A transcriptome of Araucaria cunninghamii, an australian fine timber species.</title>
        <authorList>
            <person name="Jing Yi C.J.Y."/>
            <person name="Yin San L.Y.S."/>
            <person name="Abdul Karim S.S."/>
            <person name="Wan Azmi N.N."/>
            <person name="Hercus R.R."/>
            <person name="Croft L.L."/>
        </authorList>
    </citation>
    <scope>NUCLEOTIDE SEQUENCE</scope>
    <source>
        <strain evidence="5">MI0301</strain>
        <tissue evidence="5">Leaf</tissue>
    </source>
</reference>
<organism evidence="5">
    <name type="scientific">Araucaria cunninghamii</name>
    <name type="common">Hoop pine</name>
    <name type="synonym">Moreton Bay pine</name>
    <dbReference type="NCBI Taxonomy" id="56994"/>
    <lineage>
        <taxon>Eukaryota</taxon>
        <taxon>Viridiplantae</taxon>
        <taxon>Streptophyta</taxon>
        <taxon>Embryophyta</taxon>
        <taxon>Tracheophyta</taxon>
        <taxon>Spermatophyta</taxon>
        <taxon>Pinopsida</taxon>
        <taxon>Pinidae</taxon>
        <taxon>Conifers II</taxon>
        <taxon>Araucariales</taxon>
        <taxon>Araucariaceae</taxon>
        <taxon>Araucaria</taxon>
    </lineage>
</organism>
<sequence length="200" mass="22344">MAIKCFYHPVQYQAPKKSIPVLANGGFSHPNITRNKNNVNFSSNVGIGRPLKAQAALFPFLRKKDRIAVKEQLLEAIGPLDRGAEASSEDQIRVNERPKILRPSGPIYQAINTDSLRAQNMETWPFFNQVTANLTPLSGRKVAVKFDKFKIAGLISITAPPQARGELDITYLDDELRVSRGDKGNLFILKMIDPDYKIPL</sequence>
<protein>
    <recommendedName>
        <fullName evidence="4">Plastid lipid-associated protein/fibrillin conserved domain-containing protein</fullName>
    </recommendedName>
</protein>
<evidence type="ECO:0000259" key="4">
    <source>
        <dbReference type="Pfam" id="PF04755"/>
    </source>
</evidence>
<evidence type="ECO:0000256" key="3">
    <source>
        <dbReference type="ARBA" id="ARBA00022946"/>
    </source>
</evidence>
<keyword evidence="2" id="KW-0934">Plastid</keyword>
<dbReference type="InterPro" id="IPR006843">
    <property type="entry name" value="PAP/fibrillin_dom"/>
</dbReference>